<feature type="domain" description="Orotate phosphoribosyltransferase-like" evidence="2">
    <location>
        <begin position="43"/>
        <end position="227"/>
    </location>
</feature>
<dbReference type="RefSeq" id="WP_189584472.1">
    <property type="nucleotide sequence ID" value="NZ_BMZR01000003.1"/>
</dbReference>
<accession>A0ABQ3GS02</accession>
<dbReference type="SUPFAM" id="SSF53271">
    <property type="entry name" value="PRTase-like"/>
    <property type="match status" value="1"/>
</dbReference>
<dbReference type="PIRSF" id="PIRSF020967">
    <property type="entry name" value="UCP020967"/>
    <property type="match status" value="1"/>
</dbReference>
<evidence type="ECO:0000259" key="2">
    <source>
        <dbReference type="Pfam" id="PF15609"/>
    </source>
</evidence>
<gene>
    <name evidence="3" type="ORF">GCM10016272_16670</name>
</gene>
<keyword evidence="4" id="KW-1185">Reference proteome</keyword>
<dbReference type="InterPro" id="IPR029057">
    <property type="entry name" value="PRTase-like"/>
</dbReference>
<dbReference type="InterPro" id="IPR011214">
    <property type="entry name" value="UCP020967"/>
</dbReference>
<evidence type="ECO:0008006" key="5">
    <source>
        <dbReference type="Google" id="ProtNLM"/>
    </source>
</evidence>
<name>A0ABQ3GS02_9GAMM</name>
<evidence type="ECO:0000313" key="3">
    <source>
        <dbReference type="EMBL" id="GHD33103.1"/>
    </source>
</evidence>
<dbReference type="EMBL" id="BMZR01000003">
    <property type="protein sequence ID" value="GHD33103.1"/>
    <property type="molecule type" value="Genomic_DNA"/>
</dbReference>
<dbReference type="CDD" id="cd06223">
    <property type="entry name" value="PRTases_typeI"/>
    <property type="match status" value="1"/>
</dbReference>
<feature type="domain" description="TRSP" evidence="1">
    <location>
        <begin position="330"/>
        <end position="422"/>
    </location>
</feature>
<evidence type="ECO:0000313" key="4">
    <source>
        <dbReference type="Proteomes" id="UP000610203"/>
    </source>
</evidence>
<dbReference type="Gene3D" id="3.40.50.2020">
    <property type="match status" value="1"/>
</dbReference>
<dbReference type="InterPro" id="IPR000836">
    <property type="entry name" value="PRTase_dom"/>
</dbReference>
<dbReference type="Pfam" id="PF15609">
    <property type="entry name" value="PRTase_2"/>
    <property type="match status" value="1"/>
</dbReference>
<dbReference type="Pfam" id="PF12500">
    <property type="entry name" value="TRSP"/>
    <property type="match status" value="1"/>
</dbReference>
<comment type="caution">
    <text evidence="3">The sequence shown here is derived from an EMBL/GenBank/DDBJ whole genome shotgun (WGS) entry which is preliminary data.</text>
</comment>
<dbReference type="InterPro" id="IPR022537">
    <property type="entry name" value="TRSP_dom"/>
</dbReference>
<organism evidence="3 4">
    <name type="scientific">Psychrobacter glaciei</name>
    <dbReference type="NCBI Taxonomy" id="619771"/>
    <lineage>
        <taxon>Bacteria</taxon>
        <taxon>Pseudomonadati</taxon>
        <taxon>Pseudomonadota</taxon>
        <taxon>Gammaproteobacteria</taxon>
        <taxon>Moraxellales</taxon>
        <taxon>Moraxellaceae</taxon>
        <taxon>Psychrobacter</taxon>
    </lineage>
</organism>
<evidence type="ECO:0000259" key="1">
    <source>
        <dbReference type="Pfam" id="PF12500"/>
    </source>
</evidence>
<proteinExistence type="predicted"/>
<dbReference type="InterPro" id="IPR041688">
    <property type="entry name" value="PRTase_2"/>
</dbReference>
<protein>
    <recommendedName>
        <fullName evidence="5">Adenine/guanine phosphoribosyltransferase</fullName>
    </recommendedName>
</protein>
<sequence length="440" mass="48464">MSNKQQSTTITLPRGTLDLTYQTNMVVSNRDSEKDDSYQLEDLLGFAQRINPKRAFLFVSKVLGRHIPVAPSTMRHAFTDLANLVPNELPAPILVIGMAETAVGLSAGVHQALQTRYPQALLLNSTRHAQHDENSDPNGADSLLTTFCEDHSHASQHLIYQSSDSVAQEQLLASKTLIMVDDEASTGNTCVNVVTALRNAGLTQLKQVHLTTLVDWSLDQENTNKQTEDAKPARMADRLTGIEFHRHHLLSGAWQWTDAPNPEPITMPSVDTTAAGSQALGHTGNWGRFPTLDSTEGFDKYLSSFQAAFARFNDQESFDDQKIFDVTQLPKRILVLGSNEFVWLPFLLAEWLEAAAQKSDSDTDAIVKFSALTRSPIALGGAIKTMLSFGDNYGLGMTNFAYNVEPSDWDLIVLCVETSSDSVDDLWQNLDNVLVVSPTL</sequence>
<dbReference type="Proteomes" id="UP000610203">
    <property type="component" value="Unassembled WGS sequence"/>
</dbReference>
<reference evidence="4" key="1">
    <citation type="journal article" date="2019" name="Int. J. Syst. Evol. Microbiol.">
        <title>The Global Catalogue of Microorganisms (GCM) 10K type strain sequencing project: providing services to taxonomists for standard genome sequencing and annotation.</title>
        <authorList>
            <consortium name="The Broad Institute Genomics Platform"/>
            <consortium name="The Broad Institute Genome Sequencing Center for Infectious Disease"/>
            <person name="Wu L."/>
            <person name="Ma J."/>
        </authorList>
    </citation>
    <scope>NUCLEOTIDE SEQUENCE [LARGE SCALE GENOMIC DNA]</scope>
    <source>
        <strain evidence="4">KCTC 42280</strain>
    </source>
</reference>